<keyword evidence="3" id="KW-0804">Transcription</keyword>
<evidence type="ECO:0000256" key="3">
    <source>
        <dbReference type="ARBA" id="ARBA00023163"/>
    </source>
</evidence>
<evidence type="ECO:0000256" key="5">
    <source>
        <dbReference type="SAM" id="MobiDB-lite"/>
    </source>
</evidence>
<dbReference type="EMBL" id="MU404366">
    <property type="protein sequence ID" value="KAI1607828.1"/>
    <property type="molecule type" value="Genomic_DNA"/>
</dbReference>
<keyword evidence="2" id="KW-0238">DNA-binding</keyword>
<accession>A0AAN6DKY1</accession>
<feature type="compositionally biased region" description="Polar residues" evidence="5">
    <location>
        <begin position="132"/>
        <end position="148"/>
    </location>
</feature>
<protein>
    <recommendedName>
        <fullName evidence="6">Zn(2)-C6 fungal-type domain-containing protein</fullName>
    </recommendedName>
</protein>
<dbReference type="SMART" id="SM00066">
    <property type="entry name" value="GAL4"/>
    <property type="match status" value="1"/>
</dbReference>
<feature type="domain" description="Zn(2)-C6 fungal-type" evidence="6">
    <location>
        <begin position="8"/>
        <end position="51"/>
    </location>
</feature>
<comment type="caution">
    <text evidence="7">The sequence shown here is derived from an EMBL/GenBank/DDBJ whole genome shotgun (WGS) entry which is preliminary data.</text>
</comment>
<dbReference type="InterPro" id="IPR053230">
    <property type="entry name" value="Trans_reg_galc"/>
</dbReference>
<dbReference type="CDD" id="cd12148">
    <property type="entry name" value="fungal_TF_MHR"/>
    <property type="match status" value="1"/>
</dbReference>
<evidence type="ECO:0000313" key="7">
    <source>
        <dbReference type="EMBL" id="KAI1607828.1"/>
    </source>
</evidence>
<dbReference type="Gene3D" id="4.10.240.10">
    <property type="entry name" value="Zn(2)-C6 fungal-type DNA-binding domain"/>
    <property type="match status" value="1"/>
</dbReference>
<dbReference type="AlphaFoldDB" id="A0AAN6DKY1"/>
<evidence type="ECO:0000256" key="4">
    <source>
        <dbReference type="ARBA" id="ARBA00023242"/>
    </source>
</evidence>
<dbReference type="InterPro" id="IPR036864">
    <property type="entry name" value="Zn2-C6_fun-type_DNA-bd_sf"/>
</dbReference>
<evidence type="ECO:0000256" key="1">
    <source>
        <dbReference type="ARBA" id="ARBA00023015"/>
    </source>
</evidence>
<dbReference type="GO" id="GO:0008270">
    <property type="term" value="F:zinc ion binding"/>
    <property type="evidence" value="ECO:0007669"/>
    <property type="project" value="InterPro"/>
</dbReference>
<name>A0AAN6DKY1_9EURO</name>
<sequence>MSQYGSGGRSSRACGGRKAGKEKCNGNWPCGKCAVEGRNCVYGDNRRERQQRLLASSTQRNDVLATQLEKFHSQKRELLTAVQNIHTAGVDAVDHFSVAQLLAQGIFPAAALAQPNIFPQYEEAEEGDTADTVPSSSDPDQYGSTVSSARAPTAAAEAHGEELVSLSVGSPNSQGTVPGLVDLGHGAGASGLIGKLSEISWLDRARQHILQGANGNWQWPQSLDLERLAEMDMSYHLDEADILAVDEECVSEYQWPSMAATMAGVFFDTLYPTFPFVDKEQFLRKLLQLYHFQERHPLGERRHWLAMANVIFCLGSKWLMQGGANGSTGHEDHLMYYARARNSASIIALSWIIPRLRK</sequence>
<dbReference type="PANTHER" id="PTHR47654:SF5">
    <property type="entry name" value="TRANSCRIPTION FACTOR DOMAIN-CONTAINING PROTEIN"/>
    <property type="match status" value="1"/>
</dbReference>
<organism evidence="7 8">
    <name type="scientific">Exophiala viscosa</name>
    <dbReference type="NCBI Taxonomy" id="2486360"/>
    <lineage>
        <taxon>Eukaryota</taxon>
        <taxon>Fungi</taxon>
        <taxon>Dikarya</taxon>
        <taxon>Ascomycota</taxon>
        <taxon>Pezizomycotina</taxon>
        <taxon>Eurotiomycetes</taxon>
        <taxon>Chaetothyriomycetidae</taxon>
        <taxon>Chaetothyriales</taxon>
        <taxon>Herpotrichiellaceae</taxon>
        <taxon>Exophiala</taxon>
    </lineage>
</organism>
<dbReference type="GO" id="GO:0000981">
    <property type="term" value="F:DNA-binding transcription factor activity, RNA polymerase II-specific"/>
    <property type="evidence" value="ECO:0007669"/>
    <property type="project" value="InterPro"/>
</dbReference>
<keyword evidence="8" id="KW-1185">Reference proteome</keyword>
<evidence type="ECO:0000259" key="6">
    <source>
        <dbReference type="SMART" id="SM00066"/>
    </source>
</evidence>
<keyword evidence="1" id="KW-0805">Transcription regulation</keyword>
<gene>
    <name evidence="7" type="ORF">EDD36DRAFT_118260</name>
</gene>
<reference evidence="7" key="1">
    <citation type="journal article" date="2022" name="bioRxiv">
        <title>Deciphering the potential niche of two novel black yeast fungi from a biological soil crust based on their genomes, phenotypes, and melanin regulation.</title>
        <authorList>
            <consortium name="DOE Joint Genome Institute"/>
            <person name="Carr E.C."/>
            <person name="Barton Q."/>
            <person name="Grambo S."/>
            <person name="Sullivan M."/>
            <person name="Renfro C.M."/>
            <person name="Kuo A."/>
            <person name="Pangilinan J."/>
            <person name="Lipzen A."/>
            <person name="Keymanesh K."/>
            <person name="Savage E."/>
            <person name="Barry K."/>
            <person name="Grigoriev I.V."/>
            <person name="Riekhof W.R."/>
            <person name="Harris S.S."/>
        </authorList>
    </citation>
    <scope>NUCLEOTIDE SEQUENCE</scope>
    <source>
        <strain evidence="7">JF 03-4F</strain>
    </source>
</reference>
<evidence type="ECO:0000313" key="8">
    <source>
        <dbReference type="Proteomes" id="UP001203852"/>
    </source>
</evidence>
<keyword evidence="4" id="KW-0539">Nucleus</keyword>
<evidence type="ECO:0000256" key="2">
    <source>
        <dbReference type="ARBA" id="ARBA00023125"/>
    </source>
</evidence>
<dbReference type="SUPFAM" id="SSF57701">
    <property type="entry name" value="Zn2/Cys6 DNA-binding domain"/>
    <property type="match status" value="1"/>
</dbReference>
<proteinExistence type="predicted"/>
<dbReference type="CDD" id="cd00067">
    <property type="entry name" value="GAL4"/>
    <property type="match status" value="1"/>
</dbReference>
<feature type="region of interest" description="Disordered" evidence="5">
    <location>
        <begin position="123"/>
        <end position="169"/>
    </location>
</feature>
<feature type="region of interest" description="Disordered" evidence="5">
    <location>
        <begin position="1"/>
        <end position="22"/>
    </location>
</feature>
<dbReference type="GO" id="GO:0003677">
    <property type="term" value="F:DNA binding"/>
    <property type="evidence" value="ECO:0007669"/>
    <property type="project" value="UniProtKB-KW"/>
</dbReference>
<dbReference type="InterPro" id="IPR001138">
    <property type="entry name" value="Zn2Cys6_DnaBD"/>
</dbReference>
<dbReference type="Proteomes" id="UP001203852">
    <property type="component" value="Unassembled WGS sequence"/>
</dbReference>
<dbReference type="PANTHER" id="PTHR47654">
    <property type="entry name" value="ZN(II)2CYS6 TRANSCRIPTION FACTOR (EUROFUNG)-RELATED"/>
    <property type="match status" value="1"/>
</dbReference>